<gene>
    <name evidence="1" type="ORF">RASY3_06445</name>
</gene>
<dbReference type="Proteomes" id="UP000021369">
    <property type="component" value="Unassembled WGS sequence"/>
</dbReference>
<dbReference type="GO" id="GO:0000287">
    <property type="term" value="F:magnesium ion binding"/>
    <property type="evidence" value="ECO:0007669"/>
    <property type="project" value="TreeGrafter"/>
</dbReference>
<dbReference type="CDD" id="cd07518">
    <property type="entry name" value="HAD_YbiV-Like"/>
    <property type="match status" value="1"/>
</dbReference>
<dbReference type="Gene3D" id="3.30.1240.10">
    <property type="match status" value="1"/>
</dbReference>
<name>A0A011VWA8_RUMAL</name>
<sequence length="261" mass="30077">MIKLIATDLDGTMLDDSKRLPENFDTVLQNLNSKNIRFAVSSGRSFCTLKQQFKRYMDDLIFICDNGAYVYDKGEVVSMSVLPDDAVHNMVRFCEEQDLLILLCGKHGTWHNGREADELEEIRKYYVNEQYMEDLSAFDDEIFKVAVFERKGSIETTAYPKLRARYGEYFNVQLSGDRWVDIMNRGITKGSALHKMQDRLGVDYGETMSFGDYLNDIEMLENSYYSFSMENSHSLVKKAANFSTGSNNDNSVMKEIIKLCF</sequence>
<dbReference type="InterPro" id="IPR036412">
    <property type="entry name" value="HAD-like_sf"/>
</dbReference>
<dbReference type="SFLD" id="SFLDG01140">
    <property type="entry name" value="C2.B:_Phosphomannomutase_and_P"/>
    <property type="match status" value="1"/>
</dbReference>
<dbReference type="GO" id="GO:0016791">
    <property type="term" value="F:phosphatase activity"/>
    <property type="evidence" value="ECO:0007669"/>
    <property type="project" value="TreeGrafter"/>
</dbReference>
<organism evidence="1 2">
    <name type="scientific">Ruminococcus albus SY3</name>
    <dbReference type="NCBI Taxonomy" id="1341156"/>
    <lineage>
        <taxon>Bacteria</taxon>
        <taxon>Bacillati</taxon>
        <taxon>Bacillota</taxon>
        <taxon>Clostridia</taxon>
        <taxon>Eubacteriales</taxon>
        <taxon>Oscillospiraceae</taxon>
        <taxon>Ruminococcus</taxon>
    </lineage>
</organism>
<dbReference type="SUPFAM" id="SSF56784">
    <property type="entry name" value="HAD-like"/>
    <property type="match status" value="1"/>
</dbReference>
<reference evidence="1 2" key="1">
    <citation type="submission" date="2013-06" db="EMBL/GenBank/DDBJ databases">
        <title>Rumen cellulosomics: divergent fiber-degrading strategies revealed by comparative genome-wide analysis of six Ruminococcal strains.</title>
        <authorList>
            <person name="Dassa B."/>
            <person name="Borovok I."/>
            <person name="Lamed R."/>
            <person name="Flint H."/>
            <person name="Yeoman C.J."/>
            <person name="White B."/>
            <person name="Bayer E.A."/>
        </authorList>
    </citation>
    <scope>NUCLEOTIDE SEQUENCE [LARGE SCALE GENOMIC DNA]</scope>
    <source>
        <strain evidence="1 2">SY3</strain>
    </source>
</reference>
<keyword evidence="2" id="KW-1185">Reference proteome</keyword>
<accession>A0A011VWA8</accession>
<dbReference type="EMBL" id="JEOB01000002">
    <property type="protein sequence ID" value="EXM39516.1"/>
    <property type="molecule type" value="Genomic_DNA"/>
</dbReference>
<dbReference type="InterPro" id="IPR000150">
    <property type="entry name" value="Cof"/>
</dbReference>
<dbReference type="NCBIfam" id="TIGR01484">
    <property type="entry name" value="HAD-SF-IIB"/>
    <property type="match status" value="1"/>
</dbReference>
<dbReference type="InterPro" id="IPR023214">
    <property type="entry name" value="HAD_sf"/>
</dbReference>
<dbReference type="OrthoDB" id="9814970at2"/>
<protein>
    <submittedName>
        <fullName evidence="1">Haloacid dehalogenase</fullName>
    </submittedName>
</protein>
<comment type="caution">
    <text evidence="1">The sequence shown here is derived from an EMBL/GenBank/DDBJ whole genome shotgun (WGS) entry which is preliminary data.</text>
</comment>
<dbReference type="Pfam" id="PF08282">
    <property type="entry name" value="Hydrolase_3"/>
    <property type="match status" value="1"/>
</dbReference>
<evidence type="ECO:0000313" key="1">
    <source>
        <dbReference type="EMBL" id="EXM39516.1"/>
    </source>
</evidence>
<proteinExistence type="predicted"/>
<dbReference type="InterPro" id="IPR006379">
    <property type="entry name" value="HAD-SF_hydro_IIB"/>
</dbReference>
<dbReference type="PANTHER" id="PTHR10000:SF53">
    <property type="entry name" value="5-AMINO-6-(5-PHOSPHO-D-RIBITYLAMINO)URACIL PHOSPHATASE YBJI-RELATED"/>
    <property type="match status" value="1"/>
</dbReference>
<dbReference type="GO" id="GO:0005829">
    <property type="term" value="C:cytosol"/>
    <property type="evidence" value="ECO:0007669"/>
    <property type="project" value="TreeGrafter"/>
</dbReference>
<evidence type="ECO:0000313" key="2">
    <source>
        <dbReference type="Proteomes" id="UP000021369"/>
    </source>
</evidence>
<dbReference type="AlphaFoldDB" id="A0A011VWA8"/>
<dbReference type="PATRIC" id="fig|1341156.4.peg.1705"/>
<dbReference type="NCBIfam" id="TIGR00099">
    <property type="entry name" value="Cof-subfamily"/>
    <property type="match status" value="1"/>
</dbReference>
<dbReference type="PANTHER" id="PTHR10000">
    <property type="entry name" value="PHOSPHOSERINE PHOSPHATASE"/>
    <property type="match status" value="1"/>
</dbReference>
<dbReference type="SFLD" id="SFLDS00003">
    <property type="entry name" value="Haloacid_Dehalogenase"/>
    <property type="match status" value="1"/>
</dbReference>
<dbReference type="Gene3D" id="3.40.50.1000">
    <property type="entry name" value="HAD superfamily/HAD-like"/>
    <property type="match status" value="1"/>
</dbReference>